<organism evidence="2 3">
    <name type="scientific">Pleurodeles waltl</name>
    <name type="common">Iberian ribbed newt</name>
    <dbReference type="NCBI Taxonomy" id="8319"/>
    <lineage>
        <taxon>Eukaryota</taxon>
        <taxon>Metazoa</taxon>
        <taxon>Chordata</taxon>
        <taxon>Craniata</taxon>
        <taxon>Vertebrata</taxon>
        <taxon>Euteleostomi</taxon>
        <taxon>Amphibia</taxon>
        <taxon>Batrachia</taxon>
        <taxon>Caudata</taxon>
        <taxon>Salamandroidea</taxon>
        <taxon>Salamandridae</taxon>
        <taxon>Pleurodelinae</taxon>
        <taxon>Pleurodeles</taxon>
    </lineage>
</organism>
<feature type="region of interest" description="Disordered" evidence="1">
    <location>
        <begin position="1"/>
        <end position="159"/>
    </location>
</feature>
<accession>A0AAV7ULP3</accession>
<evidence type="ECO:0000256" key="1">
    <source>
        <dbReference type="SAM" id="MobiDB-lite"/>
    </source>
</evidence>
<feature type="compositionally biased region" description="Basic and acidic residues" evidence="1">
    <location>
        <begin position="144"/>
        <end position="159"/>
    </location>
</feature>
<comment type="caution">
    <text evidence="2">The sequence shown here is derived from an EMBL/GenBank/DDBJ whole genome shotgun (WGS) entry which is preliminary data.</text>
</comment>
<dbReference type="AlphaFoldDB" id="A0AAV7ULP3"/>
<name>A0AAV7ULP3_PLEWA</name>
<proteinExistence type="predicted"/>
<keyword evidence="3" id="KW-1185">Reference proteome</keyword>
<reference evidence="2" key="1">
    <citation type="journal article" date="2022" name="bioRxiv">
        <title>Sequencing and chromosome-scale assembly of the giantPleurodeles waltlgenome.</title>
        <authorList>
            <person name="Brown T."/>
            <person name="Elewa A."/>
            <person name="Iarovenko S."/>
            <person name="Subramanian E."/>
            <person name="Araus A.J."/>
            <person name="Petzold A."/>
            <person name="Susuki M."/>
            <person name="Suzuki K.-i.T."/>
            <person name="Hayashi T."/>
            <person name="Toyoda A."/>
            <person name="Oliveira C."/>
            <person name="Osipova E."/>
            <person name="Leigh N.D."/>
            <person name="Simon A."/>
            <person name="Yun M.H."/>
        </authorList>
    </citation>
    <scope>NUCLEOTIDE SEQUENCE</scope>
    <source>
        <strain evidence="2">20211129_DDA</strain>
        <tissue evidence="2">Liver</tissue>
    </source>
</reference>
<evidence type="ECO:0000313" key="3">
    <source>
        <dbReference type="Proteomes" id="UP001066276"/>
    </source>
</evidence>
<dbReference type="EMBL" id="JANPWB010000005">
    <property type="protein sequence ID" value="KAJ1189920.1"/>
    <property type="molecule type" value="Genomic_DNA"/>
</dbReference>
<feature type="compositionally biased region" description="Basic and acidic residues" evidence="1">
    <location>
        <begin position="25"/>
        <end position="46"/>
    </location>
</feature>
<gene>
    <name evidence="2" type="ORF">NDU88_006662</name>
</gene>
<evidence type="ECO:0000313" key="2">
    <source>
        <dbReference type="EMBL" id="KAJ1189920.1"/>
    </source>
</evidence>
<protein>
    <submittedName>
        <fullName evidence="2">Uncharacterized protein</fullName>
    </submittedName>
</protein>
<dbReference type="Proteomes" id="UP001066276">
    <property type="component" value="Chromosome 3_1"/>
</dbReference>
<feature type="compositionally biased region" description="Basic and acidic residues" evidence="1">
    <location>
        <begin position="78"/>
        <end position="125"/>
    </location>
</feature>
<sequence>MHTLPHSAWGSRSHTHTHKHKHKRAREECNTHSEEQEGEGGGKDSYSDTTFFLPNEGLEKLSRRAWLPNHSSIPTDTKPGRGERERQKRESGARRRNGDWEETAELRDATECGEREREGETERGGRGKKGTAASRAEENGELGKGARDEREDCQRKSKE</sequence>
<feature type="compositionally biased region" description="Basic residues" evidence="1">
    <location>
        <begin position="13"/>
        <end position="24"/>
    </location>
</feature>